<evidence type="ECO:0000259" key="7">
    <source>
        <dbReference type="PROSITE" id="PS51352"/>
    </source>
</evidence>
<gene>
    <name evidence="8" type="ORF">P8935_10245</name>
</gene>
<dbReference type="InterPro" id="IPR000866">
    <property type="entry name" value="AhpC/TSA"/>
</dbReference>
<reference evidence="8" key="1">
    <citation type="submission" date="2023-03" db="EMBL/GenBank/DDBJ databases">
        <title>Edaphobacter sp.</title>
        <authorList>
            <person name="Huber K.J."/>
            <person name="Papendorf J."/>
            <person name="Pilke C."/>
            <person name="Bunk B."/>
            <person name="Sproeer C."/>
            <person name="Pester M."/>
        </authorList>
    </citation>
    <scope>NUCLEOTIDE SEQUENCE</scope>
    <source>
        <strain evidence="8">DSM 110680</strain>
    </source>
</reference>
<dbReference type="EMBL" id="CP121196">
    <property type="protein sequence ID" value="XBH19676.1"/>
    <property type="molecule type" value="Genomic_DNA"/>
</dbReference>
<protein>
    <submittedName>
        <fullName evidence="8">Redoxin domain-containing protein</fullName>
    </submittedName>
</protein>
<dbReference type="GO" id="GO:0017004">
    <property type="term" value="P:cytochrome complex assembly"/>
    <property type="evidence" value="ECO:0007669"/>
    <property type="project" value="UniProtKB-KW"/>
</dbReference>
<dbReference type="GO" id="GO:0006950">
    <property type="term" value="P:response to stress"/>
    <property type="evidence" value="ECO:0007669"/>
    <property type="project" value="UniProtKB-ARBA"/>
</dbReference>
<dbReference type="GO" id="GO:0030313">
    <property type="term" value="C:cell envelope"/>
    <property type="evidence" value="ECO:0007669"/>
    <property type="project" value="UniProtKB-SubCell"/>
</dbReference>
<evidence type="ECO:0000313" key="8">
    <source>
        <dbReference type="EMBL" id="XBH19676.1"/>
    </source>
</evidence>
<feature type="region of interest" description="Disordered" evidence="5">
    <location>
        <begin position="351"/>
        <end position="378"/>
    </location>
</feature>
<dbReference type="Gene3D" id="3.40.30.10">
    <property type="entry name" value="Glutaredoxin"/>
    <property type="match status" value="1"/>
</dbReference>
<dbReference type="PANTHER" id="PTHR42852">
    <property type="entry name" value="THIOL:DISULFIDE INTERCHANGE PROTEIN DSBE"/>
    <property type="match status" value="1"/>
</dbReference>
<dbReference type="PROSITE" id="PS51352">
    <property type="entry name" value="THIOREDOXIN_2"/>
    <property type="match status" value="1"/>
</dbReference>
<keyword evidence="6" id="KW-0732">Signal</keyword>
<dbReference type="GO" id="GO:0016491">
    <property type="term" value="F:oxidoreductase activity"/>
    <property type="evidence" value="ECO:0007669"/>
    <property type="project" value="InterPro"/>
</dbReference>
<dbReference type="RefSeq" id="WP_348264895.1">
    <property type="nucleotide sequence ID" value="NZ_CP121196.1"/>
</dbReference>
<comment type="subcellular location">
    <subcellularLocation>
        <location evidence="1">Cell envelope</location>
    </subcellularLocation>
</comment>
<proteinExistence type="predicted"/>
<dbReference type="PANTHER" id="PTHR42852:SF6">
    <property type="entry name" value="THIOL:DISULFIDE INTERCHANGE PROTEIN DSBE"/>
    <property type="match status" value="1"/>
</dbReference>
<evidence type="ECO:0000256" key="5">
    <source>
        <dbReference type="SAM" id="MobiDB-lite"/>
    </source>
</evidence>
<evidence type="ECO:0000256" key="6">
    <source>
        <dbReference type="SAM" id="SignalP"/>
    </source>
</evidence>
<dbReference type="InterPro" id="IPR013766">
    <property type="entry name" value="Thioredoxin_domain"/>
</dbReference>
<dbReference type="InterPro" id="IPR050553">
    <property type="entry name" value="Thioredoxin_ResA/DsbE_sf"/>
</dbReference>
<dbReference type="GO" id="GO:0016209">
    <property type="term" value="F:antioxidant activity"/>
    <property type="evidence" value="ECO:0007669"/>
    <property type="project" value="InterPro"/>
</dbReference>
<feature type="chain" id="PRO_5043560061" evidence="6">
    <location>
        <begin position="29"/>
        <end position="378"/>
    </location>
</feature>
<dbReference type="SUPFAM" id="SSF52833">
    <property type="entry name" value="Thioredoxin-like"/>
    <property type="match status" value="1"/>
</dbReference>
<name>A0AAU7DQJ9_9BACT</name>
<feature type="domain" description="Thioredoxin" evidence="7">
    <location>
        <begin position="208"/>
        <end position="349"/>
    </location>
</feature>
<dbReference type="Pfam" id="PF00578">
    <property type="entry name" value="AhpC-TSA"/>
    <property type="match status" value="1"/>
</dbReference>
<evidence type="ECO:0000256" key="4">
    <source>
        <dbReference type="ARBA" id="ARBA00023284"/>
    </source>
</evidence>
<evidence type="ECO:0000256" key="2">
    <source>
        <dbReference type="ARBA" id="ARBA00022748"/>
    </source>
</evidence>
<dbReference type="CDD" id="cd02966">
    <property type="entry name" value="TlpA_like_family"/>
    <property type="match status" value="1"/>
</dbReference>
<dbReference type="InterPro" id="IPR011990">
    <property type="entry name" value="TPR-like_helical_dom_sf"/>
</dbReference>
<keyword evidence="3" id="KW-1015">Disulfide bond</keyword>
<evidence type="ECO:0000256" key="1">
    <source>
        <dbReference type="ARBA" id="ARBA00004196"/>
    </source>
</evidence>
<dbReference type="InterPro" id="IPR036249">
    <property type="entry name" value="Thioredoxin-like_sf"/>
</dbReference>
<keyword evidence="4" id="KW-0676">Redox-active center</keyword>
<dbReference type="AlphaFoldDB" id="A0AAU7DQJ9"/>
<organism evidence="8">
    <name type="scientific">Telmatobacter sp. DSM 110680</name>
    <dbReference type="NCBI Taxonomy" id="3036704"/>
    <lineage>
        <taxon>Bacteria</taxon>
        <taxon>Pseudomonadati</taxon>
        <taxon>Acidobacteriota</taxon>
        <taxon>Terriglobia</taxon>
        <taxon>Terriglobales</taxon>
        <taxon>Acidobacteriaceae</taxon>
        <taxon>Telmatobacter</taxon>
    </lineage>
</organism>
<dbReference type="SUPFAM" id="SSF48452">
    <property type="entry name" value="TPR-like"/>
    <property type="match status" value="1"/>
</dbReference>
<sequence>MFGVSTRLSVSPSLLAVALLGTFANLYALDAAKPDAPKPGMPTDPKAMKTYKDAIDWLKIGKRGEAIDSLRKAARQDGHCTECLRQAYSLATSTGQYKEAEEIAREWLTIAATDVDRAAAHYRIAIALQQQGINDKKDKCFDESCGEFKSALQLEPKFTAIHYAMGVSLAHMHQDDAARAEFSNFLATDTATPNVHERAQRYIDRVELARARMAPPFSITTIDGKQISLDSLAGKVVLIDFWATWCGPCREALPHIREIAHRFQEQPLVVISISLDKDENKWKDFVAKNQMTWLQYRDGSFTGPIARSFGVNAIPATFTIDADGVLEDQHVGDASIEGKLKKLVASAAELAKHRSPAPTLEPRPTDAPVADKSPGGLN</sequence>
<dbReference type="Gene3D" id="1.25.40.10">
    <property type="entry name" value="Tetratricopeptide repeat domain"/>
    <property type="match status" value="2"/>
</dbReference>
<feature type="signal peptide" evidence="6">
    <location>
        <begin position="1"/>
        <end position="28"/>
    </location>
</feature>
<accession>A0AAU7DQJ9</accession>
<keyword evidence="2" id="KW-0201">Cytochrome c-type biogenesis</keyword>
<evidence type="ECO:0000256" key="3">
    <source>
        <dbReference type="ARBA" id="ARBA00023157"/>
    </source>
</evidence>